<proteinExistence type="predicted"/>
<accession>A0A6G0YVS5</accession>
<sequence length="94" mass="11163">MYCSQQVENTTVMQRPSLVQSLLQQAVIIGKRTVDFLFRPRLVIPKNFLGTKIGYNAVLNDFRKRNLARRRLTRKRMNILGRMNKNRHLWPVTH</sequence>
<dbReference type="Proteomes" id="UP000478052">
    <property type="component" value="Unassembled WGS sequence"/>
</dbReference>
<dbReference type="EMBL" id="VUJU01002218">
    <property type="protein sequence ID" value="KAF0762124.1"/>
    <property type="molecule type" value="Genomic_DNA"/>
</dbReference>
<comment type="caution">
    <text evidence="1">The sequence shown here is derived from an EMBL/GenBank/DDBJ whole genome shotgun (WGS) entry which is preliminary data.</text>
</comment>
<evidence type="ECO:0000313" key="2">
    <source>
        <dbReference type="Proteomes" id="UP000478052"/>
    </source>
</evidence>
<dbReference type="OrthoDB" id="10517400at2759"/>
<name>A0A6G0YVS5_APHCR</name>
<protein>
    <submittedName>
        <fullName evidence="1">Uncharacterized protein</fullName>
    </submittedName>
</protein>
<organism evidence="1 2">
    <name type="scientific">Aphis craccivora</name>
    <name type="common">Cowpea aphid</name>
    <dbReference type="NCBI Taxonomy" id="307492"/>
    <lineage>
        <taxon>Eukaryota</taxon>
        <taxon>Metazoa</taxon>
        <taxon>Ecdysozoa</taxon>
        <taxon>Arthropoda</taxon>
        <taxon>Hexapoda</taxon>
        <taxon>Insecta</taxon>
        <taxon>Pterygota</taxon>
        <taxon>Neoptera</taxon>
        <taxon>Paraneoptera</taxon>
        <taxon>Hemiptera</taxon>
        <taxon>Sternorrhyncha</taxon>
        <taxon>Aphidomorpha</taxon>
        <taxon>Aphidoidea</taxon>
        <taxon>Aphididae</taxon>
        <taxon>Aphidini</taxon>
        <taxon>Aphis</taxon>
        <taxon>Aphis</taxon>
    </lineage>
</organism>
<keyword evidence="2" id="KW-1185">Reference proteome</keyword>
<gene>
    <name evidence="1" type="ORF">FWK35_00023111</name>
</gene>
<reference evidence="1 2" key="1">
    <citation type="submission" date="2019-08" db="EMBL/GenBank/DDBJ databases">
        <title>Whole genome of Aphis craccivora.</title>
        <authorList>
            <person name="Voronova N.V."/>
            <person name="Shulinski R.S."/>
            <person name="Bandarenka Y.V."/>
            <person name="Zhorov D.G."/>
            <person name="Warner D."/>
        </authorList>
    </citation>
    <scope>NUCLEOTIDE SEQUENCE [LARGE SCALE GENOMIC DNA]</scope>
    <source>
        <strain evidence="1">180601</strain>
        <tissue evidence="1">Whole Body</tissue>
    </source>
</reference>
<dbReference type="AlphaFoldDB" id="A0A6G0YVS5"/>
<evidence type="ECO:0000313" key="1">
    <source>
        <dbReference type="EMBL" id="KAF0762124.1"/>
    </source>
</evidence>